<evidence type="ECO:0000313" key="4">
    <source>
        <dbReference type="EMBL" id="KAB3862409.1"/>
    </source>
</evidence>
<dbReference type="EMBL" id="CP013020">
    <property type="protein sequence ID" value="ALK82650.1"/>
    <property type="molecule type" value="Genomic_DNA"/>
</dbReference>
<dbReference type="Proteomes" id="UP000061587">
    <property type="component" value="Chromosome"/>
</dbReference>
<reference evidence="7" key="1">
    <citation type="submission" date="2015-10" db="EMBL/GenBank/DDBJ databases">
        <title>Extensive mobilome-driven genome diversification in gut-associated Bacteroides vulgatus mpk.</title>
        <authorList>
            <person name="Beier S."/>
            <person name="Lange A."/>
            <person name="Huson D.H."/>
            <person name="Frick J.-S."/>
            <person name="Autenrieth I.B."/>
        </authorList>
    </citation>
    <scope>NUCLEOTIDE SEQUENCE [LARGE SCALE GENOMIC DNA]</scope>
    <source>
        <strain evidence="7">mpk</strain>
    </source>
</reference>
<evidence type="ECO:0000256" key="1">
    <source>
        <dbReference type="SAM" id="Phobius"/>
    </source>
</evidence>
<keyword evidence="1" id="KW-0472">Membrane</keyword>
<dbReference type="EMBL" id="WCXA01000017">
    <property type="protein sequence ID" value="KAB3862409.1"/>
    <property type="molecule type" value="Genomic_DNA"/>
</dbReference>
<evidence type="ECO:0000313" key="5">
    <source>
        <dbReference type="EMBL" id="KAB6450898.1"/>
    </source>
</evidence>
<evidence type="ECO:0000313" key="9">
    <source>
        <dbReference type="Proteomes" id="UP000470332"/>
    </source>
</evidence>
<dbReference type="AlphaFoldDB" id="A0A0P0M6B1"/>
<evidence type="ECO:0000313" key="6">
    <source>
        <dbReference type="EMBL" id="KAB6475680.1"/>
    </source>
</evidence>
<sequence length="140" mass="16326">MSCDNRNVSVTAGQGMFQLFYLLKGQSCPWASCHMGKFKDLKLQPTVCLDFFPSSVLPFIFLLSFHLLIVVCNTVYIKKVYSLWQYTNGMDWHYLFSFGSYPNMRYLFSTDYQTNGKYSMKKQYKSFQESSVKVIGSLFK</sequence>
<dbReference type="EMBL" id="WDBZ01000031">
    <property type="protein sequence ID" value="KAB6450898.1"/>
    <property type="molecule type" value="Genomic_DNA"/>
</dbReference>
<evidence type="ECO:0000313" key="2">
    <source>
        <dbReference type="EMBL" id="ALK82650.1"/>
    </source>
</evidence>
<keyword evidence="1" id="KW-1133">Transmembrane helix</keyword>
<dbReference type="Proteomes" id="UP000470332">
    <property type="component" value="Unassembled WGS sequence"/>
</dbReference>
<evidence type="ECO:0000313" key="10">
    <source>
        <dbReference type="Proteomes" id="UP000483142"/>
    </source>
</evidence>
<evidence type="ECO:0000313" key="3">
    <source>
        <dbReference type="EMBL" id="ALK86862.1"/>
    </source>
</evidence>
<proteinExistence type="predicted"/>
<protein>
    <submittedName>
        <fullName evidence="3">Uncharacterized protein</fullName>
    </submittedName>
</protein>
<dbReference type="EMBL" id="WDBY01000030">
    <property type="protein sequence ID" value="KAB6475680.1"/>
    <property type="molecule type" value="Genomic_DNA"/>
</dbReference>
<name>A0A0P0M6B1_PHOVU</name>
<dbReference type="PATRIC" id="fig|821.40.peg.15"/>
<accession>A0A0P0M6B1</accession>
<reference evidence="3 7" key="2">
    <citation type="journal article" date="2016" name="Genome Biol. Evol.">
        <title>Extensive mobilome-driven genome diversification in mouse gut-associated Bacteroides vulgatus mpk.</title>
        <authorList>
            <person name="Lange A."/>
            <person name="Beier S."/>
            <person name="Steimle A."/>
            <person name="Autenrieth I.B."/>
            <person name="Huson D.H."/>
            <person name="Frick J.S."/>
        </authorList>
    </citation>
    <scope>NUCLEOTIDE SEQUENCE [LARGE SCALE GENOMIC DNA]</scope>
    <source>
        <strain evidence="3">Mpk</strain>
        <strain evidence="7">mpk</strain>
    </source>
</reference>
<gene>
    <name evidence="2" type="ORF">BvMPK_0008</name>
    <name evidence="3" type="ORF">BvMPK_4320</name>
    <name evidence="4" type="ORF">GAS37_09700</name>
    <name evidence="6" type="ORF">GAZ06_14880</name>
    <name evidence="5" type="ORF">GAZ09_14885</name>
</gene>
<dbReference type="EMBL" id="CP013020">
    <property type="protein sequence ID" value="ALK86862.1"/>
    <property type="molecule type" value="Genomic_DNA"/>
</dbReference>
<evidence type="ECO:0000313" key="7">
    <source>
        <dbReference type="Proteomes" id="UP000061587"/>
    </source>
</evidence>
<feature type="transmembrane region" description="Helical" evidence="1">
    <location>
        <begin position="56"/>
        <end position="77"/>
    </location>
</feature>
<reference evidence="8 9" key="3">
    <citation type="journal article" date="2019" name="Nat. Med.">
        <title>A library of human gut bacterial isolates paired with longitudinal multiomics data enables mechanistic microbiome research.</title>
        <authorList>
            <person name="Poyet M."/>
            <person name="Groussin M."/>
            <person name="Gibbons S.M."/>
            <person name="Avila-Pacheco J."/>
            <person name="Jiang X."/>
            <person name="Kearney S.M."/>
            <person name="Perrotta A.R."/>
            <person name="Berdy B."/>
            <person name="Zhao S."/>
            <person name="Lieberman T.D."/>
            <person name="Swanson P.K."/>
            <person name="Smith M."/>
            <person name="Roesemann S."/>
            <person name="Alexander J.E."/>
            <person name="Rich S.A."/>
            <person name="Livny J."/>
            <person name="Vlamakis H."/>
            <person name="Clish C."/>
            <person name="Bullock K."/>
            <person name="Deik A."/>
            <person name="Scott J."/>
            <person name="Pierce K.A."/>
            <person name="Xavier R.J."/>
            <person name="Alm E.J."/>
        </authorList>
    </citation>
    <scope>NUCLEOTIDE SEQUENCE [LARGE SCALE GENOMIC DNA]</scope>
    <source>
        <strain evidence="6 8">BIOML-A140</strain>
        <strain evidence="5 10">BIOML-A141</strain>
        <strain evidence="4 9">BIOML-A9</strain>
    </source>
</reference>
<evidence type="ECO:0000313" key="8">
    <source>
        <dbReference type="Proteomes" id="UP000468344"/>
    </source>
</evidence>
<keyword evidence="1" id="KW-0812">Transmembrane</keyword>
<dbReference type="Proteomes" id="UP000468344">
    <property type="component" value="Unassembled WGS sequence"/>
</dbReference>
<dbReference type="Proteomes" id="UP000483142">
    <property type="component" value="Unassembled WGS sequence"/>
</dbReference>
<organism evidence="3 7">
    <name type="scientific">Phocaeicola vulgatus</name>
    <name type="common">Bacteroides vulgatus</name>
    <dbReference type="NCBI Taxonomy" id="821"/>
    <lineage>
        <taxon>Bacteria</taxon>
        <taxon>Pseudomonadati</taxon>
        <taxon>Bacteroidota</taxon>
        <taxon>Bacteroidia</taxon>
        <taxon>Bacteroidales</taxon>
        <taxon>Bacteroidaceae</taxon>
        <taxon>Phocaeicola</taxon>
    </lineage>
</organism>